<comment type="caution">
    <text evidence="2">The sequence shown here is derived from an EMBL/GenBank/DDBJ whole genome shotgun (WGS) entry which is preliminary data.</text>
</comment>
<dbReference type="Pfam" id="PF11275">
    <property type="entry name" value="DUF3077"/>
    <property type="match status" value="1"/>
</dbReference>
<evidence type="ECO:0000313" key="2">
    <source>
        <dbReference type="EMBL" id="TPG76902.1"/>
    </source>
</evidence>
<evidence type="ECO:0000256" key="1">
    <source>
        <dbReference type="SAM" id="MobiDB-lite"/>
    </source>
</evidence>
<sequence>MSPDKSSAKTAGVSGFAPMDSEGTPLFSVAPGVCVEDALEHASCLMSCINQLTLSAATDDSTGNATWCAHYMGEMVKAIIDDVATGLFRSRDHT</sequence>
<dbReference type="AlphaFoldDB" id="A0A502HU43"/>
<accession>A0A502HU43</accession>
<dbReference type="InterPro" id="IPR021427">
    <property type="entry name" value="DUF3077"/>
</dbReference>
<gene>
    <name evidence="2" type="ORF">EAH78_17290</name>
</gene>
<name>A0A502HU43_9PSED</name>
<proteinExistence type="predicted"/>
<organism evidence="2 3">
    <name type="scientific">Pseudomonas arsenicoxydans</name>
    <dbReference type="NCBI Taxonomy" id="702115"/>
    <lineage>
        <taxon>Bacteria</taxon>
        <taxon>Pseudomonadati</taxon>
        <taxon>Pseudomonadota</taxon>
        <taxon>Gammaproteobacteria</taxon>
        <taxon>Pseudomonadales</taxon>
        <taxon>Pseudomonadaceae</taxon>
        <taxon>Pseudomonas</taxon>
    </lineage>
</organism>
<protein>
    <submittedName>
        <fullName evidence="2">DUF3077 domain-containing protein</fullName>
    </submittedName>
</protein>
<dbReference type="Proteomes" id="UP000317933">
    <property type="component" value="Unassembled WGS sequence"/>
</dbReference>
<feature type="region of interest" description="Disordered" evidence="1">
    <location>
        <begin position="1"/>
        <end position="21"/>
    </location>
</feature>
<dbReference type="EMBL" id="RCZE01000007">
    <property type="protein sequence ID" value="TPG76902.1"/>
    <property type="molecule type" value="Genomic_DNA"/>
</dbReference>
<reference evidence="2 3" key="1">
    <citation type="journal article" date="2019" name="Environ. Microbiol.">
        <title>Species interactions and distinct microbial communities in high Arctic permafrost affected cryosols are associated with the CH4 and CO2 gas fluxes.</title>
        <authorList>
            <person name="Altshuler I."/>
            <person name="Hamel J."/>
            <person name="Turney S."/>
            <person name="Magnuson E."/>
            <person name="Levesque R."/>
            <person name="Greer C."/>
            <person name="Whyte L.G."/>
        </authorList>
    </citation>
    <scope>NUCLEOTIDE SEQUENCE [LARGE SCALE GENOMIC DNA]</scope>
    <source>
        <strain evidence="2 3">E3</strain>
    </source>
</reference>
<dbReference type="RefSeq" id="WP_140668567.1">
    <property type="nucleotide sequence ID" value="NZ_RCZE01000007.1"/>
</dbReference>
<evidence type="ECO:0000313" key="3">
    <source>
        <dbReference type="Proteomes" id="UP000317933"/>
    </source>
</evidence>